<name>A0AAQ3Q416_9LILI</name>
<dbReference type="Proteomes" id="UP001327560">
    <property type="component" value="Chromosome 1"/>
</dbReference>
<dbReference type="EMBL" id="CP136890">
    <property type="protein sequence ID" value="WOK95800.1"/>
    <property type="molecule type" value="Genomic_DNA"/>
</dbReference>
<protein>
    <submittedName>
        <fullName evidence="2">Uncharacterized protein</fullName>
    </submittedName>
</protein>
<reference evidence="2 3" key="1">
    <citation type="submission" date="2023-10" db="EMBL/GenBank/DDBJ databases">
        <title>Chromosome-scale genome assembly provides insights into flower coloration mechanisms of Canna indica.</title>
        <authorList>
            <person name="Li C."/>
        </authorList>
    </citation>
    <scope>NUCLEOTIDE SEQUENCE [LARGE SCALE GENOMIC DNA]</scope>
    <source>
        <tissue evidence="2">Flower</tissue>
    </source>
</reference>
<sequence length="169" mass="18800">MQRAKFPHPSRGGGEQAQDPCQASPISHLLTRPQISSFSAASGGQRWLLEIQDAARASLLSSGERMQRSAARLAQRRWRPRRGFSRFHSQIPGEARSMDLFGGPPFCCLQRSCDQQGASREFGVPLSDWLHAICSSDCRGESSQEEGVFGEIWSSVHHHAVPYRARLAR</sequence>
<evidence type="ECO:0000313" key="3">
    <source>
        <dbReference type="Proteomes" id="UP001327560"/>
    </source>
</evidence>
<keyword evidence="3" id="KW-1185">Reference proteome</keyword>
<evidence type="ECO:0000256" key="1">
    <source>
        <dbReference type="SAM" id="MobiDB-lite"/>
    </source>
</evidence>
<dbReference type="AlphaFoldDB" id="A0AAQ3Q416"/>
<organism evidence="2 3">
    <name type="scientific">Canna indica</name>
    <name type="common">Indian-shot</name>
    <dbReference type="NCBI Taxonomy" id="4628"/>
    <lineage>
        <taxon>Eukaryota</taxon>
        <taxon>Viridiplantae</taxon>
        <taxon>Streptophyta</taxon>
        <taxon>Embryophyta</taxon>
        <taxon>Tracheophyta</taxon>
        <taxon>Spermatophyta</taxon>
        <taxon>Magnoliopsida</taxon>
        <taxon>Liliopsida</taxon>
        <taxon>Zingiberales</taxon>
        <taxon>Cannaceae</taxon>
        <taxon>Canna</taxon>
    </lineage>
</organism>
<proteinExistence type="predicted"/>
<evidence type="ECO:0000313" key="2">
    <source>
        <dbReference type="EMBL" id="WOK95800.1"/>
    </source>
</evidence>
<feature type="region of interest" description="Disordered" evidence="1">
    <location>
        <begin position="1"/>
        <end position="22"/>
    </location>
</feature>
<accession>A0AAQ3Q416</accession>
<gene>
    <name evidence="2" type="ORF">Cni_G04507</name>
</gene>